<comment type="caution">
    <text evidence="8">The sequence shown here is derived from an EMBL/GenBank/DDBJ whole genome shotgun (WGS) entry which is preliminary data.</text>
</comment>
<dbReference type="PIRSF" id="PIRSF000139">
    <property type="entry name" value="Glc_ox_4Fe-4S"/>
    <property type="match status" value="1"/>
</dbReference>
<dbReference type="Pfam" id="PF13183">
    <property type="entry name" value="Fer4_8"/>
    <property type="match status" value="1"/>
</dbReference>
<dbReference type="PANTHER" id="PTHR32479">
    <property type="entry name" value="GLYCOLATE OXIDASE IRON-SULFUR SUBUNIT"/>
    <property type="match status" value="1"/>
</dbReference>
<evidence type="ECO:0000313" key="8">
    <source>
        <dbReference type="EMBL" id="MBD3847907.1"/>
    </source>
</evidence>
<evidence type="ECO:0000256" key="4">
    <source>
        <dbReference type="ARBA" id="ARBA00023004"/>
    </source>
</evidence>
<dbReference type="GO" id="GO:0051539">
    <property type="term" value="F:4 iron, 4 sulfur cluster binding"/>
    <property type="evidence" value="ECO:0007669"/>
    <property type="project" value="UniProtKB-UniRule"/>
</dbReference>
<organism evidence="8 9">
    <name type="scientific">Bosea spartocytisi</name>
    <dbReference type="NCBI Taxonomy" id="2773451"/>
    <lineage>
        <taxon>Bacteria</taxon>
        <taxon>Pseudomonadati</taxon>
        <taxon>Pseudomonadota</taxon>
        <taxon>Alphaproteobacteria</taxon>
        <taxon>Hyphomicrobiales</taxon>
        <taxon>Boseaceae</taxon>
        <taxon>Bosea</taxon>
    </lineage>
</organism>
<keyword evidence="1 6" id="KW-0004">4Fe-4S</keyword>
<evidence type="ECO:0000256" key="3">
    <source>
        <dbReference type="ARBA" id="ARBA00022737"/>
    </source>
</evidence>
<comment type="catalytic activity">
    <reaction evidence="6">
        <text>(R)-lactate + A = pyruvate + AH2</text>
        <dbReference type="Rhea" id="RHEA:15089"/>
        <dbReference type="ChEBI" id="CHEBI:13193"/>
        <dbReference type="ChEBI" id="CHEBI:15361"/>
        <dbReference type="ChEBI" id="CHEBI:16004"/>
        <dbReference type="ChEBI" id="CHEBI:17499"/>
    </reaction>
</comment>
<name>A0A927EBL9_9HYPH</name>
<evidence type="ECO:0000256" key="1">
    <source>
        <dbReference type="ARBA" id="ARBA00022485"/>
    </source>
</evidence>
<keyword evidence="3" id="KW-0677">Repeat</keyword>
<keyword evidence="6" id="KW-0813">Transport</keyword>
<proteinExistence type="predicted"/>
<feature type="domain" description="4Fe-4S ferredoxin-type" evidence="7">
    <location>
        <begin position="67"/>
        <end position="97"/>
    </location>
</feature>
<dbReference type="InterPro" id="IPR004017">
    <property type="entry name" value="Cys_rich_dom"/>
</dbReference>
<evidence type="ECO:0000313" key="9">
    <source>
        <dbReference type="Proteomes" id="UP000619295"/>
    </source>
</evidence>
<dbReference type="FunFam" id="1.10.1060.10:FF:000012">
    <property type="entry name" value="Glycolate oxidase iron-sulfur subunit"/>
    <property type="match status" value="1"/>
</dbReference>
<keyword evidence="8" id="KW-0560">Oxidoreductase</keyword>
<feature type="domain" description="4Fe-4S ferredoxin-type" evidence="7">
    <location>
        <begin position="17"/>
        <end position="46"/>
    </location>
</feature>
<dbReference type="InterPro" id="IPR009051">
    <property type="entry name" value="Helical_ferredxn"/>
</dbReference>
<keyword evidence="6" id="KW-0249">Electron transport</keyword>
<dbReference type="EC" id="1.1.99.14" evidence="6"/>
<dbReference type="InterPro" id="IPR017896">
    <property type="entry name" value="4Fe4S_Fe-S-bd"/>
</dbReference>
<evidence type="ECO:0000259" key="7">
    <source>
        <dbReference type="PROSITE" id="PS51379"/>
    </source>
</evidence>
<keyword evidence="9" id="KW-1185">Reference proteome</keyword>
<evidence type="ECO:0000256" key="6">
    <source>
        <dbReference type="PIRNR" id="PIRNR000139"/>
    </source>
</evidence>
<comment type="catalytic activity">
    <reaction evidence="6">
        <text>glycolate + A = glyoxylate + AH2</text>
        <dbReference type="Rhea" id="RHEA:21264"/>
        <dbReference type="ChEBI" id="CHEBI:13193"/>
        <dbReference type="ChEBI" id="CHEBI:17499"/>
        <dbReference type="ChEBI" id="CHEBI:29805"/>
        <dbReference type="ChEBI" id="CHEBI:36655"/>
        <dbReference type="EC" id="1.1.99.14"/>
    </reaction>
</comment>
<dbReference type="InterPro" id="IPR017900">
    <property type="entry name" value="4Fe4S_Fe_S_CS"/>
</dbReference>
<dbReference type="SUPFAM" id="SSF54862">
    <property type="entry name" value="4Fe-4S ferredoxins"/>
    <property type="match status" value="1"/>
</dbReference>
<evidence type="ECO:0000256" key="2">
    <source>
        <dbReference type="ARBA" id="ARBA00022723"/>
    </source>
</evidence>
<sequence length="457" mass="49405">MQTNFTSERLASDPRMPASEKILRTCVHCGFCTATCPTYLLLGDELDSPRGRIYLIKDMLENGKPATAEVVQHIDRCLSCLSCMTTCPSGVNYMHLVDHARAHIEETYTRSWHDRLLRKVLAAILPYPGRFRAAMLMALAAKPLAPVLGVLPVVGNRLKAMLALAPARLPTRSAMEGPQSFPPPAERSKRVALLSGCAQPVLDPAINEATIRLLNRHGVEVVLPKGEGCCGALVHHMGQEHDALAFARKNVDAWTAEIEGEGLDAILITASGCGTTIKDYGFMFRNEPAYAEKAAKVSGLAKDVTEFLETLELAPVRDVAMPIAYHSACSMQHGQQLKDGPKRLLLGAGFKVKEVPEGHICCGSAGVYNILQPEIAGKLRERKIGNIERTKPMLVATGNIGCMTQLAKGFADKGSGVPVVHTAELLDWATGGPLPEKLARAGIEDRPLRETRLAAAE</sequence>
<dbReference type="Gene3D" id="1.10.1060.10">
    <property type="entry name" value="Alpha-helical ferredoxin"/>
    <property type="match status" value="1"/>
</dbReference>
<keyword evidence="2 6" id="KW-0479">Metal-binding</keyword>
<evidence type="ECO:0000256" key="5">
    <source>
        <dbReference type="ARBA" id="ARBA00023014"/>
    </source>
</evidence>
<dbReference type="GO" id="GO:0046872">
    <property type="term" value="F:metal ion binding"/>
    <property type="evidence" value="ECO:0007669"/>
    <property type="project" value="UniProtKB-UniRule"/>
</dbReference>
<keyword evidence="4 6" id="KW-0408">Iron</keyword>
<dbReference type="Pfam" id="PF02754">
    <property type="entry name" value="CCG"/>
    <property type="match status" value="2"/>
</dbReference>
<dbReference type="NCBIfam" id="NF008434">
    <property type="entry name" value="PRK11274.1"/>
    <property type="match status" value="1"/>
</dbReference>
<accession>A0A927EBL9</accession>
<comment type="cofactor">
    <cofactor evidence="6">
        <name>[4Fe-4S] cluster</name>
        <dbReference type="ChEBI" id="CHEBI:49883"/>
    </cofactor>
    <text evidence="6">Binds 2 [4Fe-4S] clusters.</text>
</comment>
<gene>
    <name evidence="8" type="primary">glcF</name>
    <name evidence="8" type="ORF">IED13_19585</name>
</gene>
<dbReference type="GO" id="GO:0019154">
    <property type="term" value="F:glycolate dehydrogenase activity"/>
    <property type="evidence" value="ECO:0007669"/>
    <property type="project" value="UniProtKB-EC"/>
</dbReference>
<dbReference type="PROSITE" id="PS51379">
    <property type="entry name" value="4FE4S_FER_2"/>
    <property type="match status" value="2"/>
</dbReference>
<protein>
    <recommendedName>
        <fullName evidence="6">Glycolate oxidase iron-sulfur subunit</fullName>
        <ecNumber evidence="6">1.1.99.14</ecNumber>
    </recommendedName>
</protein>
<dbReference type="EMBL" id="JACXWY010000014">
    <property type="protein sequence ID" value="MBD3847907.1"/>
    <property type="molecule type" value="Genomic_DNA"/>
</dbReference>
<dbReference type="InterPro" id="IPR012257">
    <property type="entry name" value="Glc_ox_4Fe-4S"/>
</dbReference>
<dbReference type="RefSeq" id="WP_191125181.1">
    <property type="nucleotide sequence ID" value="NZ_JACXWY010000014.1"/>
</dbReference>
<reference evidence="8" key="1">
    <citation type="submission" date="2020-09" db="EMBL/GenBank/DDBJ databases">
        <title>Bosea spartocytisi sp. nov. a root nodule endophyte of Spartocytisus supranubius in the high mountain ecosystem fo the Teide National Park (Canary Islands, Spain).</title>
        <authorList>
            <person name="Pulido-Suarez L."/>
            <person name="Peix A."/>
            <person name="Igual J.M."/>
            <person name="Socas-Perez N."/>
            <person name="Velazquez E."/>
            <person name="Flores-Felix J.D."/>
            <person name="Leon-Barrios M."/>
        </authorList>
    </citation>
    <scope>NUCLEOTIDE SEQUENCE</scope>
    <source>
        <strain evidence="8">SSUT16</strain>
    </source>
</reference>
<comment type="function">
    <text evidence="6">Component of a complex that catalyzes the oxidation of glycolate to glyoxylate.</text>
</comment>
<dbReference type="PANTHER" id="PTHR32479:SF17">
    <property type="entry name" value="GLYCOLATE OXIDASE IRON-SULFUR SUBUNIT"/>
    <property type="match status" value="1"/>
</dbReference>
<dbReference type="Proteomes" id="UP000619295">
    <property type="component" value="Unassembled WGS sequence"/>
</dbReference>
<dbReference type="AlphaFoldDB" id="A0A927EBL9"/>
<keyword evidence="5 6" id="KW-0411">Iron-sulfur</keyword>
<dbReference type="PROSITE" id="PS00198">
    <property type="entry name" value="4FE4S_FER_1"/>
    <property type="match status" value="1"/>
</dbReference>